<dbReference type="RefSeq" id="XP_023663179.1">
    <property type="nucleotide sequence ID" value="XM_023807411.2"/>
</dbReference>
<evidence type="ECO:0000313" key="8">
    <source>
        <dbReference type="Proteomes" id="UP000261540"/>
    </source>
</evidence>
<dbReference type="InterPro" id="IPR038881">
    <property type="entry name" value="Yae1-like"/>
</dbReference>
<dbReference type="AlphaFoldDB" id="A0A3B3TBJ1"/>
<reference evidence="7" key="2">
    <citation type="submission" date="2025-09" db="UniProtKB">
        <authorList>
            <consortium name="Ensembl"/>
        </authorList>
    </citation>
    <scope>IDENTIFICATION</scope>
</reference>
<dbReference type="Proteomes" id="UP000261540">
    <property type="component" value="Unplaced"/>
</dbReference>
<dbReference type="Pfam" id="PF09811">
    <property type="entry name" value="Yae1_N"/>
    <property type="match status" value="1"/>
</dbReference>
<dbReference type="PANTHER" id="PTHR18829:SF0">
    <property type="entry name" value="PROTEIN YAE1 HOMOLOG"/>
    <property type="match status" value="1"/>
</dbReference>
<keyword evidence="8" id="KW-1185">Reference proteome</keyword>
<dbReference type="CTD" id="406416"/>
<dbReference type="KEGG" id="pki:111841573"/>
<comment type="subcellular location">
    <subcellularLocation>
        <location evidence="2">Cytoplasm</location>
    </subcellularLocation>
    <subcellularLocation>
        <location evidence="1">Nucleus</location>
    </subcellularLocation>
</comment>
<dbReference type="GO" id="GO:0005634">
    <property type="term" value="C:nucleus"/>
    <property type="evidence" value="ECO:0007669"/>
    <property type="project" value="UniProtKB-SubCell"/>
</dbReference>
<proteinExistence type="predicted"/>
<dbReference type="STRING" id="1676925.ENSPKIP00000040637"/>
<dbReference type="GeneTree" id="ENSGT00390000011176"/>
<sequence>MSWVKSVPSSGDDVFDEEEDDLSLQNKEWRTNMEKRAKEGYRDGADAGKEASLQHGFNAGYREGAAKMVAIGQLKGILSAMQCWCQQQHLNSPLLRQLLQDVVKHEEAMVRNMEMEMAKLHPQANVRDVTDHMEDLAVWGADCASEEGDCAMKDCSREEGAEEGIFSSLSVCRNPTCDTFSLEQRLGQLMKTCLELVAELGLPEELSHHIKQLMST</sequence>
<evidence type="ECO:0000259" key="6">
    <source>
        <dbReference type="Pfam" id="PF09811"/>
    </source>
</evidence>
<dbReference type="InterPro" id="IPR019191">
    <property type="entry name" value="Essential_protein_Yae1_N"/>
</dbReference>
<keyword evidence="3" id="KW-0963">Cytoplasm</keyword>
<evidence type="ECO:0000313" key="7">
    <source>
        <dbReference type="Ensembl" id="ENSPKIP00000040637.1"/>
    </source>
</evidence>
<dbReference type="Ensembl" id="ENSPKIT00000021658.1">
    <property type="protein sequence ID" value="ENSPKIP00000040637.1"/>
    <property type="gene ID" value="ENSPKIG00000017520.1"/>
</dbReference>
<evidence type="ECO:0000256" key="2">
    <source>
        <dbReference type="ARBA" id="ARBA00004496"/>
    </source>
</evidence>
<organism evidence="7 8">
    <name type="scientific">Paramormyrops kingsleyae</name>
    <dbReference type="NCBI Taxonomy" id="1676925"/>
    <lineage>
        <taxon>Eukaryota</taxon>
        <taxon>Metazoa</taxon>
        <taxon>Chordata</taxon>
        <taxon>Craniata</taxon>
        <taxon>Vertebrata</taxon>
        <taxon>Euteleostomi</taxon>
        <taxon>Actinopterygii</taxon>
        <taxon>Neopterygii</taxon>
        <taxon>Teleostei</taxon>
        <taxon>Osteoglossocephala</taxon>
        <taxon>Osteoglossomorpha</taxon>
        <taxon>Osteoglossiformes</taxon>
        <taxon>Mormyridae</taxon>
        <taxon>Paramormyrops</taxon>
    </lineage>
</organism>
<protein>
    <submittedName>
        <fullName evidence="7">OTU deubiquitinase with linear linkage specificity a</fullName>
    </submittedName>
</protein>
<feature type="compositionally biased region" description="Acidic residues" evidence="5">
    <location>
        <begin position="13"/>
        <end position="22"/>
    </location>
</feature>
<evidence type="ECO:0000256" key="3">
    <source>
        <dbReference type="ARBA" id="ARBA00022490"/>
    </source>
</evidence>
<evidence type="ECO:0000256" key="4">
    <source>
        <dbReference type="ARBA" id="ARBA00023242"/>
    </source>
</evidence>
<reference evidence="7" key="1">
    <citation type="submission" date="2025-08" db="UniProtKB">
        <authorList>
            <consortium name="Ensembl"/>
        </authorList>
    </citation>
    <scope>IDENTIFICATION</scope>
</reference>
<feature type="region of interest" description="Disordered" evidence="5">
    <location>
        <begin position="1"/>
        <end position="22"/>
    </location>
</feature>
<evidence type="ECO:0000256" key="5">
    <source>
        <dbReference type="SAM" id="MobiDB-lite"/>
    </source>
</evidence>
<feature type="domain" description="Essential protein Yae1 N-terminal" evidence="6">
    <location>
        <begin position="40"/>
        <end position="78"/>
    </location>
</feature>
<dbReference type="OrthoDB" id="20086at2759"/>
<dbReference type="PANTHER" id="PTHR18829">
    <property type="entry name" value="PROTEIN YAE1 HOMOLOG"/>
    <property type="match status" value="1"/>
</dbReference>
<dbReference type="GO" id="GO:0005737">
    <property type="term" value="C:cytoplasm"/>
    <property type="evidence" value="ECO:0007669"/>
    <property type="project" value="UniProtKB-SubCell"/>
</dbReference>
<accession>A0A3B3TBJ1</accession>
<keyword evidence="4" id="KW-0539">Nucleus</keyword>
<evidence type="ECO:0000256" key="1">
    <source>
        <dbReference type="ARBA" id="ARBA00004123"/>
    </source>
</evidence>
<dbReference type="GeneID" id="111841573"/>
<name>A0A3B3TBJ1_9TELE</name>